<proteinExistence type="predicted"/>
<sequence>MPLNLENFSGTWKLSKKSDNLAQVMQKLGEPQALIENMDSVEVVVDIKASGNTYTMKYTVMGKTSESTFTLGTECEDPITPNKKATHTIEGDALVINYSNHDGKGLVVRKTRRLVDANTARTEYKIGDLEGFYEAKKI</sequence>
<dbReference type="Pfam" id="PF14651">
    <property type="entry name" value="Lipocalin_7"/>
    <property type="match status" value="1"/>
</dbReference>
<reference evidence="1" key="1">
    <citation type="submission" date="2022-01" db="EMBL/GenBank/DDBJ databases">
        <authorList>
            <person name="Braso-Vives M."/>
        </authorList>
    </citation>
    <scope>NUCLEOTIDE SEQUENCE</scope>
</reference>
<dbReference type="EMBL" id="OV696698">
    <property type="protein sequence ID" value="CAH1243069.1"/>
    <property type="molecule type" value="Genomic_DNA"/>
</dbReference>
<dbReference type="Proteomes" id="UP000838412">
    <property type="component" value="Chromosome 13"/>
</dbReference>
<gene>
    <name evidence="1" type="primary">Hypp7031</name>
    <name evidence="1" type="ORF">BLAG_LOCUS6186</name>
</gene>
<dbReference type="SUPFAM" id="SSF50814">
    <property type="entry name" value="Lipocalins"/>
    <property type="match status" value="1"/>
</dbReference>
<protein>
    <submittedName>
        <fullName evidence="1">Hypp7031 protein</fullName>
    </submittedName>
</protein>
<dbReference type="InterPro" id="IPR012674">
    <property type="entry name" value="Calycin"/>
</dbReference>
<evidence type="ECO:0000313" key="1">
    <source>
        <dbReference type="EMBL" id="CAH1243069.1"/>
    </source>
</evidence>
<dbReference type="CDD" id="cd00742">
    <property type="entry name" value="FABP"/>
    <property type="match status" value="1"/>
</dbReference>
<keyword evidence="2" id="KW-1185">Reference proteome</keyword>
<dbReference type="AlphaFoldDB" id="A0A8J9YWF6"/>
<dbReference type="Gene3D" id="2.40.128.20">
    <property type="match status" value="1"/>
</dbReference>
<evidence type="ECO:0000313" key="2">
    <source>
        <dbReference type="Proteomes" id="UP000838412"/>
    </source>
</evidence>
<dbReference type="OrthoDB" id="10356191at2759"/>
<accession>A0A8J9YWF6</accession>
<name>A0A8J9YWF6_BRALA</name>
<organism evidence="1 2">
    <name type="scientific">Branchiostoma lanceolatum</name>
    <name type="common">Common lancelet</name>
    <name type="synonym">Amphioxus lanceolatum</name>
    <dbReference type="NCBI Taxonomy" id="7740"/>
    <lineage>
        <taxon>Eukaryota</taxon>
        <taxon>Metazoa</taxon>
        <taxon>Chordata</taxon>
        <taxon>Cephalochordata</taxon>
        <taxon>Leptocardii</taxon>
        <taxon>Amphioxiformes</taxon>
        <taxon>Branchiostomatidae</taxon>
        <taxon>Branchiostoma</taxon>
    </lineage>
</organism>